<evidence type="ECO:0000313" key="1">
    <source>
        <dbReference type="EMBL" id="EAS84171.1"/>
    </source>
</evidence>
<dbReference type="AlphaFoldDB" id="Q1UZM0"/>
<proteinExistence type="predicted"/>
<dbReference type="EMBL" id="AAPV01000002">
    <property type="protein sequence ID" value="EAS84171.1"/>
    <property type="molecule type" value="Genomic_DNA"/>
</dbReference>
<sequence>MSKKKKAKLQNSEEHTKLIQLFYENSPEERQRLLTNIDTVLCSMLDLEHDDLPWLNPNQHNHKWEKIMTNLRLVVGKIEFEAAQKARSVH</sequence>
<comment type="caution">
    <text evidence="1">The sequence shown here is derived from an EMBL/GenBank/DDBJ whole genome shotgun (WGS) entry which is preliminary data.</text>
</comment>
<dbReference type="RefSeq" id="WP_006996758.1">
    <property type="nucleotide sequence ID" value="NZ_CH724130.1"/>
</dbReference>
<dbReference type="Proteomes" id="UP000005306">
    <property type="component" value="Unassembled WGS sequence"/>
</dbReference>
<organism evidence="1 2">
    <name type="scientific">Pelagibacter ubique (strain HTCC1002)</name>
    <dbReference type="NCBI Taxonomy" id="314261"/>
    <lineage>
        <taxon>Bacteria</taxon>
        <taxon>Pseudomonadati</taxon>
        <taxon>Pseudomonadota</taxon>
        <taxon>Alphaproteobacteria</taxon>
        <taxon>Candidatus Pelagibacterales</taxon>
        <taxon>Candidatus Pelagibacteraceae</taxon>
        <taxon>Candidatus Pelagibacter</taxon>
    </lineage>
</organism>
<dbReference type="HOGENOM" id="CLU_2435404_0_0_5"/>
<gene>
    <name evidence="1" type="ORF">PU1002_00575</name>
</gene>
<accession>Q1UZM0</accession>
<evidence type="ECO:0000313" key="2">
    <source>
        <dbReference type="Proteomes" id="UP000005306"/>
    </source>
</evidence>
<name>Q1UZM0_PELU1</name>
<protein>
    <submittedName>
        <fullName evidence="1">Uncharacterized protein</fullName>
    </submittedName>
</protein>
<reference evidence="1 2" key="1">
    <citation type="submission" date="2006-04" db="EMBL/GenBank/DDBJ databases">
        <authorList>
            <person name="Giovannoni S.J."/>
            <person name="Cho J.-C."/>
            <person name="Ferriera S."/>
            <person name="Johnson J."/>
            <person name="Kravitz S."/>
            <person name="Halpern A."/>
            <person name="Remington K."/>
            <person name="Beeson K."/>
            <person name="Tran B."/>
            <person name="Rogers Y.-H."/>
            <person name="Friedman R."/>
            <person name="Venter J.C."/>
        </authorList>
    </citation>
    <scope>NUCLEOTIDE SEQUENCE [LARGE SCALE GENOMIC DNA]</scope>
    <source>
        <strain evidence="1 2">HTCC1002</strain>
    </source>
</reference>